<protein>
    <submittedName>
        <fullName evidence="1">Uncharacterized protein</fullName>
    </submittedName>
</protein>
<organism evidence="1 2">
    <name type="scientific">Stieleria varia</name>
    <dbReference type="NCBI Taxonomy" id="2528005"/>
    <lineage>
        <taxon>Bacteria</taxon>
        <taxon>Pseudomonadati</taxon>
        <taxon>Planctomycetota</taxon>
        <taxon>Planctomycetia</taxon>
        <taxon>Pirellulales</taxon>
        <taxon>Pirellulaceae</taxon>
        <taxon>Stieleria</taxon>
    </lineage>
</organism>
<dbReference type="AlphaFoldDB" id="A0A5C6A4E7"/>
<name>A0A5C6A4E7_9BACT</name>
<reference evidence="1 2" key="1">
    <citation type="submission" date="2019-02" db="EMBL/GenBank/DDBJ databases">
        <title>Deep-cultivation of Planctomycetes and their phenomic and genomic characterization uncovers novel biology.</title>
        <authorList>
            <person name="Wiegand S."/>
            <person name="Jogler M."/>
            <person name="Boedeker C."/>
            <person name="Pinto D."/>
            <person name="Vollmers J."/>
            <person name="Rivas-Marin E."/>
            <person name="Kohn T."/>
            <person name="Peeters S.H."/>
            <person name="Heuer A."/>
            <person name="Rast P."/>
            <person name="Oberbeckmann S."/>
            <person name="Bunk B."/>
            <person name="Jeske O."/>
            <person name="Meyerdierks A."/>
            <person name="Storesund J.E."/>
            <person name="Kallscheuer N."/>
            <person name="Luecker S."/>
            <person name="Lage O.M."/>
            <person name="Pohl T."/>
            <person name="Merkel B.J."/>
            <person name="Hornburger P."/>
            <person name="Mueller R.-W."/>
            <person name="Bruemmer F."/>
            <person name="Labrenz M."/>
            <person name="Spormann A.M."/>
            <person name="Op Den Camp H."/>
            <person name="Overmann J."/>
            <person name="Amann R."/>
            <person name="Jetten M.S.M."/>
            <person name="Mascher T."/>
            <person name="Medema M.H."/>
            <person name="Devos D.P."/>
            <person name="Kaster A.-K."/>
            <person name="Ovreas L."/>
            <person name="Rohde M."/>
            <person name="Galperin M.Y."/>
            <person name="Jogler C."/>
        </authorList>
    </citation>
    <scope>NUCLEOTIDE SEQUENCE [LARGE SCALE GENOMIC DNA]</scope>
    <source>
        <strain evidence="1 2">Pla52n</strain>
    </source>
</reference>
<evidence type="ECO:0000313" key="2">
    <source>
        <dbReference type="Proteomes" id="UP000320176"/>
    </source>
</evidence>
<gene>
    <name evidence="1" type="ORF">Pla52n_59230</name>
</gene>
<accession>A0A5C6A4E7</accession>
<evidence type="ECO:0000313" key="1">
    <source>
        <dbReference type="EMBL" id="TWT93263.1"/>
    </source>
</evidence>
<keyword evidence="2" id="KW-1185">Reference proteome</keyword>
<dbReference type="EMBL" id="SJPN01000009">
    <property type="protein sequence ID" value="TWT93263.1"/>
    <property type="molecule type" value="Genomic_DNA"/>
</dbReference>
<comment type="caution">
    <text evidence="1">The sequence shown here is derived from an EMBL/GenBank/DDBJ whole genome shotgun (WGS) entry which is preliminary data.</text>
</comment>
<sequence>MHLDARRADGESRRLCIAISTPERDPNDPQGNTYRTLLEVDGFFKPRYIYGEGSLQSLTLTIPILEESLAHIPARGWTLYYPGTDDVASPDLHLFGRSKK</sequence>
<proteinExistence type="predicted"/>
<dbReference type="Proteomes" id="UP000320176">
    <property type="component" value="Unassembled WGS sequence"/>
</dbReference>